<feature type="signal peptide" evidence="1">
    <location>
        <begin position="1"/>
        <end position="25"/>
    </location>
</feature>
<feature type="domain" description="DUF2202" evidence="2">
    <location>
        <begin position="35"/>
        <end position="189"/>
    </location>
</feature>
<dbReference type="Pfam" id="PF09968">
    <property type="entry name" value="DUF2202"/>
    <property type="match status" value="1"/>
</dbReference>
<dbReference type="EMBL" id="PFFQ01000059">
    <property type="protein sequence ID" value="PIW14510.1"/>
    <property type="molecule type" value="Genomic_DNA"/>
</dbReference>
<dbReference type="SUPFAM" id="SSF47240">
    <property type="entry name" value="Ferritin-like"/>
    <property type="match status" value="1"/>
</dbReference>
<dbReference type="InterPro" id="IPR012347">
    <property type="entry name" value="Ferritin-like"/>
</dbReference>
<accession>A0A2M7FYQ7</accession>
<evidence type="ECO:0000259" key="2">
    <source>
        <dbReference type="Pfam" id="PF09968"/>
    </source>
</evidence>
<evidence type="ECO:0000313" key="3">
    <source>
        <dbReference type="EMBL" id="PIW14510.1"/>
    </source>
</evidence>
<keyword evidence="1" id="KW-0732">Signal</keyword>
<feature type="chain" id="PRO_5014708252" description="DUF2202 domain-containing protein" evidence="1">
    <location>
        <begin position="26"/>
        <end position="202"/>
    </location>
</feature>
<name>A0A2M7FYQ7_9BACT</name>
<dbReference type="Gene3D" id="1.20.1260.10">
    <property type="match status" value="1"/>
</dbReference>
<evidence type="ECO:0000256" key="1">
    <source>
        <dbReference type="SAM" id="SignalP"/>
    </source>
</evidence>
<comment type="caution">
    <text evidence="3">The sequence shown here is derived from an EMBL/GenBank/DDBJ whole genome shotgun (WGS) entry which is preliminary data.</text>
</comment>
<dbReference type="InterPro" id="IPR019243">
    <property type="entry name" value="DUF2202"/>
</dbReference>
<gene>
    <name evidence="3" type="ORF">COW36_20945</name>
</gene>
<protein>
    <recommendedName>
        <fullName evidence="2">DUF2202 domain-containing protein</fullName>
    </recommendedName>
</protein>
<organism evidence="3 4">
    <name type="scientific">bacterium (Candidatus Blackallbacteria) CG17_big_fil_post_rev_8_21_14_2_50_48_46</name>
    <dbReference type="NCBI Taxonomy" id="2014261"/>
    <lineage>
        <taxon>Bacteria</taxon>
        <taxon>Candidatus Blackallbacteria</taxon>
    </lineage>
</organism>
<evidence type="ECO:0000313" key="4">
    <source>
        <dbReference type="Proteomes" id="UP000231019"/>
    </source>
</evidence>
<dbReference type="Proteomes" id="UP000231019">
    <property type="component" value="Unassembled WGS sequence"/>
</dbReference>
<proteinExistence type="predicted"/>
<sequence length="202" mass="22658">MKFKHATVFLSLLLTAGLTTLPSYSQNQAPATVSLIHLTEEEKLAHDLYLSFGQKWNHRVFFNIQAAESRHLQRMRSVLQARQLKDPSLKLEFGKFSTAQLQAVYQAFKKAGEVSLPAALAVGLEIEERDLADLKVWQAQTQDAFETLVAGQLIQASSHHLQAFYRALQAQGVSYTPKHLSQQEFDQALAQAHRRGPGRASF</sequence>
<dbReference type="AlphaFoldDB" id="A0A2M7FYQ7"/>
<dbReference type="InterPro" id="IPR009078">
    <property type="entry name" value="Ferritin-like_SF"/>
</dbReference>
<reference evidence="3 4" key="1">
    <citation type="submission" date="2017-09" db="EMBL/GenBank/DDBJ databases">
        <title>Depth-based differentiation of microbial function through sediment-hosted aquifers and enrichment of novel symbionts in the deep terrestrial subsurface.</title>
        <authorList>
            <person name="Probst A.J."/>
            <person name="Ladd B."/>
            <person name="Jarett J.K."/>
            <person name="Geller-Mcgrath D.E."/>
            <person name="Sieber C.M."/>
            <person name="Emerson J.B."/>
            <person name="Anantharaman K."/>
            <person name="Thomas B.C."/>
            <person name="Malmstrom R."/>
            <person name="Stieglmeier M."/>
            <person name="Klingl A."/>
            <person name="Woyke T."/>
            <person name="Ryan C.M."/>
            <person name="Banfield J.F."/>
        </authorList>
    </citation>
    <scope>NUCLEOTIDE SEQUENCE [LARGE SCALE GENOMIC DNA]</scope>
    <source>
        <strain evidence="3">CG17_big_fil_post_rev_8_21_14_2_50_48_46</strain>
    </source>
</reference>